<dbReference type="PIRSF" id="PIRSF004682">
    <property type="entry name" value="GmhB"/>
    <property type="match status" value="1"/>
</dbReference>
<evidence type="ECO:0000256" key="13">
    <source>
        <dbReference type="PIRSR" id="PIRSR004682-4"/>
    </source>
</evidence>
<name>A0A7Z7IDH0_9BURK</name>
<evidence type="ECO:0000256" key="10">
    <source>
        <dbReference type="PIRSR" id="PIRSR004682-1"/>
    </source>
</evidence>
<comment type="cofactor">
    <cofactor evidence="13">
        <name>Zn(2+)</name>
        <dbReference type="ChEBI" id="CHEBI:29105"/>
    </cofactor>
</comment>
<protein>
    <recommendedName>
        <fullName evidence="7 9">D,D-heptose 1,7-bisphosphate phosphatase</fullName>
        <ecNumber evidence="9">3.1.3.-</ecNumber>
    </recommendedName>
</protein>
<comment type="cofactor">
    <cofactor evidence="13">
        <name>Mg(2+)</name>
        <dbReference type="ChEBI" id="CHEBI:18420"/>
    </cofactor>
</comment>
<dbReference type="Proteomes" id="UP000219522">
    <property type="component" value="Unassembled WGS sequence"/>
</dbReference>
<organism evidence="14 15">
    <name type="scientific">Caballeronia arationis</name>
    <dbReference type="NCBI Taxonomy" id="1777142"/>
    <lineage>
        <taxon>Bacteria</taxon>
        <taxon>Pseudomonadati</taxon>
        <taxon>Pseudomonadota</taxon>
        <taxon>Betaproteobacteria</taxon>
        <taxon>Burkholderiales</taxon>
        <taxon>Burkholderiaceae</taxon>
        <taxon>Caballeronia</taxon>
    </lineage>
</organism>
<dbReference type="NCBIfam" id="TIGR01656">
    <property type="entry name" value="Histidinol-ppas"/>
    <property type="match status" value="1"/>
</dbReference>
<dbReference type="InterPro" id="IPR006543">
    <property type="entry name" value="Histidinol-phos"/>
</dbReference>
<feature type="site" description="Stabilizes the phosphoryl group" evidence="12">
    <location>
        <position position="51"/>
    </location>
</feature>
<keyword evidence="2 9" id="KW-0963">Cytoplasm</keyword>
<comment type="similarity">
    <text evidence="8 9">Belongs to the gmhB family.</text>
</comment>
<accession>A0A7Z7IDH0</accession>
<gene>
    <name evidence="14" type="ORF">SAMN05446927_7326</name>
</gene>
<evidence type="ECO:0000313" key="15">
    <source>
        <dbReference type="Proteomes" id="UP000219522"/>
    </source>
</evidence>
<feature type="binding site" evidence="13">
    <location>
        <position position="92"/>
    </location>
    <ligand>
        <name>Zn(2+)</name>
        <dbReference type="ChEBI" id="CHEBI:29105"/>
    </ligand>
</feature>
<feature type="site" description="Contributes to substrate recognition" evidence="12">
    <location>
        <position position="108"/>
    </location>
</feature>
<dbReference type="RefSeq" id="WP_087134906.1">
    <property type="nucleotide sequence ID" value="NZ_FCOG02000015.1"/>
</dbReference>
<evidence type="ECO:0000256" key="11">
    <source>
        <dbReference type="PIRSR" id="PIRSR004682-2"/>
    </source>
</evidence>
<feature type="binding site" evidence="11">
    <location>
        <begin position="17"/>
        <end position="20"/>
    </location>
    <ligand>
        <name>substrate</name>
    </ligand>
</feature>
<feature type="binding site" evidence="11">
    <location>
        <begin position="108"/>
        <end position="109"/>
    </location>
    <ligand>
        <name>substrate</name>
    </ligand>
</feature>
<keyword evidence="5 13" id="KW-0862">Zinc</keyword>
<keyword evidence="13" id="KW-0460">Magnesium</keyword>
<reference evidence="14 15" key="1">
    <citation type="submission" date="2017-09" db="EMBL/GenBank/DDBJ databases">
        <authorList>
            <person name="Varghese N."/>
            <person name="Submissions S."/>
        </authorList>
    </citation>
    <scope>NUCLEOTIDE SEQUENCE [LARGE SCALE GENOMIC DNA]</scope>
    <source>
        <strain evidence="14 15">OK806</strain>
    </source>
</reference>
<evidence type="ECO:0000313" key="14">
    <source>
        <dbReference type="EMBL" id="SOE88704.1"/>
    </source>
</evidence>
<feature type="binding site" evidence="13">
    <location>
        <position position="105"/>
    </location>
    <ligand>
        <name>Zn(2+)</name>
        <dbReference type="ChEBI" id="CHEBI:29105"/>
    </ligand>
</feature>
<dbReference type="OrthoDB" id="9781367at2"/>
<evidence type="ECO:0000256" key="6">
    <source>
        <dbReference type="ARBA" id="ARBA00023277"/>
    </source>
</evidence>
<dbReference type="GO" id="GO:0005737">
    <property type="term" value="C:cytoplasm"/>
    <property type="evidence" value="ECO:0007669"/>
    <property type="project" value="UniProtKB-SubCell"/>
</dbReference>
<feature type="binding site" evidence="13">
    <location>
        <position position="107"/>
    </location>
    <ligand>
        <name>Zn(2+)</name>
        <dbReference type="ChEBI" id="CHEBI:29105"/>
    </ligand>
</feature>
<dbReference type="GO" id="GO:0046872">
    <property type="term" value="F:metal ion binding"/>
    <property type="evidence" value="ECO:0007669"/>
    <property type="project" value="UniProtKB-KW"/>
</dbReference>
<comment type="caution">
    <text evidence="14">The sequence shown here is derived from an EMBL/GenBank/DDBJ whole genome shotgun (WGS) entry which is preliminary data.</text>
</comment>
<evidence type="ECO:0000256" key="8">
    <source>
        <dbReference type="ARBA" id="ARBA00061616"/>
    </source>
</evidence>
<evidence type="ECO:0000256" key="5">
    <source>
        <dbReference type="ARBA" id="ARBA00022833"/>
    </source>
</evidence>
<evidence type="ECO:0000256" key="3">
    <source>
        <dbReference type="ARBA" id="ARBA00022723"/>
    </source>
</evidence>
<dbReference type="NCBIfam" id="TIGR01662">
    <property type="entry name" value="HAD-SF-IIIA"/>
    <property type="match status" value="1"/>
</dbReference>
<keyword evidence="15" id="KW-1185">Reference proteome</keyword>
<feature type="binding site" evidence="11">
    <location>
        <position position="135"/>
    </location>
    <ligand>
        <name>substrate</name>
    </ligand>
</feature>
<feature type="active site" description="Nucleophile" evidence="10">
    <location>
        <position position="9"/>
    </location>
</feature>
<keyword evidence="4 9" id="KW-0378">Hydrolase</keyword>
<dbReference type="EC" id="3.1.3.-" evidence="9"/>
<feature type="binding site" evidence="13">
    <location>
        <position position="134"/>
    </location>
    <ligand>
        <name>Mg(2+)</name>
        <dbReference type="ChEBI" id="CHEBI:18420"/>
    </ligand>
</feature>
<dbReference type="EMBL" id="OCSU01000003">
    <property type="protein sequence ID" value="SOE88704.1"/>
    <property type="molecule type" value="Genomic_DNA"/>
</dbReference>
<feature type="binding site" evidence="11">
    <location>
        <begin position="9"/>
        <end position="11"/>
    </location>
    <ligand>
        <name>substrate</name>
    </ligand>
</feature>
<dbReference type="FunFam" id="3.40.50.1000:FF:000037">
    <property type="entry name" value="D,D-heptose 1,7-bisphosphate phosphatase"/>
    <property type="match status" value="1"/>
</dbReference>
<sequence>MKRKALFLDRDGVINVDFGYVHQPEQCVFVAGIFDLVRQANEAGYAVIVVTNQAGIGRGYYTEAQFVSFMRWMSDRFSQEGATIDRVYHCPHHPDAASGAYRQSCACRKPLPGMLDAARHDFYLDIPASILIGDKQSDMEAGQRAGVGHRLFFGSKDESEILDGALRIDALLDAFSLLKGRSAANG</sequence>
<dbReference type="PANTHER" id="PTHR42891:SF1">
    <property type="entry name" value="D-GLYCERO-BETA-D-MANNO-HEPTOSE-1,7-BISPHOSPHATE 7-PHOSPHATASE"/>
    <property type="match status" value="1"/>
</dbReference>
<evidence type="ECO:0000256" key="9">
    <source>
        <dbReference type="PIRNR" id="PIRNR004682"/>
    </source>
</evidence>
<dbReference type="InterPro" id="IPR023214">
    <property type="entry name" value="HAD_sf"/>
</dbReference>
<dbReference type="InterPro" id="IPR006549">
    <property type="entry name" value="HAD-SF_hydro_IIIA"/>
</dbReference>
<feature type="active site" description="Nucleophile" evidence="10">
    <location>
        <position position="11"/>
    </location>
</feature>
<dbReference type="PANTHER" id="PTHR42891">
    <property type="entry name" value="D-GLYCERO-BETA-D-MANNO-HEPTOSE-1,7-BISPHOSPHATE 7-PHOSPHATASE"/>
    <property type="match status" value="1"/>
</dbReference>
<feature type="binding site" evidence="13">
    <location>
        <position position="135"/>
    </location>
    <ligand>
        <name>Mg(2+)</name>
        <dbReference type="ChEBI" id="CHEBI:18420"/>
    </ligand>
</feature>
<dbReference type="InterPro" id="IPR036412">
    <property type="entry name" value="HAD-like_sf"/>
</dbReference>
<keyword evidence="3 13" id="KW-0479">Metal-binding</keyword>
<dbReference type="SUPFAM" id="SSF56784">
    <property type="entry name" value="HAD-like"/>
    <property type="match status" value="1"/>
</dbReference>
<feature type="binding site" evidence="13">
    <location>
        <position position="90"/>
    </location>
    <ligand>
        <name>Zn(2+)</name>
        <dbReference type="ChEBI" id="CHEBI:29105"/>
    </ligand>
</feature>
<evidence type="ECO:0000256" key="12">
    <source>
        <dbReference type="PIRSR" id="PIRSR004682-3"/>
    </source>
</evidence>
<comment type="subcellular location">
    <subcellularLocation>
        <location evidence="1 9">Cytoplasm</location>
    </subcellularLocation>
</comment>
<feature type="binding site" evidence="11">
    <location>
        <begin position="51"/>
        <end position="54"/>
    </location>
    <ligand>
        <name>substrate</name>
    </ligand>
</feature>
<feature type="site" description="Stabilizes the phosphoryl group" evidence="12">
    <location>
        <position position="109"/>
    </location>
</feature>
<proteinExistence type="inferred from homology"/>
<evidence type="ECO:0000256" key="2">
    <source>
        <dbReference type="ARBA" id="ARBA00022490"/>
    </source>
</evidence>
<keyword evidence="6 9" id="KW-0119">Carbohydrate metabolism</keyword>
<dbReference type="AlphaFoldDB" id="A0A7Z7IDH0"/>
<feature type="binding site" evidence="13">
    <location>
        <position position="11"/>
    </location>
    <ligand>
        <name>Mg(2+)</name>
        <dbReference type="ChEBI" id="CHEBI:18420"/>
    </ligand>
</feature>
<dbReference type="InterPro" id="IPR004446">
    <property type="entry name" value="Heptose_bisP_phosphatase"/>
</dbReference>
<dbReference type="GO" id="GO:0005975">
    <property type="term" value="P:carbohydrate metabolic process"/>
    <property type="evidence" value="ECO:0007669"/>
    <property type="project" value="InterPro"/>
</dbReference>
<evidence type="ECO:0000256" key="7">
    <source>
        <dbReference type="ARBA" id="ARBA00031828"/>
    </source>
</evidence>
<feature type="binding site" evidence="13">
    <location>
        <position position="9"/>
    </location>
    <ligand>
        <name>Mg(2+)</name>
        <dbReference type="ChEBI" id="CHEBI:18420"/>
    </ligand>
</feature>
<dbReference type="Pfam" id="PF13242">
    <property type="entry name" value="Hydrolase_like"/>
    <property type="match status" value="1"/>
</dbReference>
<dbReference type="CDD" id="cd07503">
    <property type="entry name" value="HAD_HisB-N"/>
    <property type="match status" value="1"/>
</dbReference>
<dbReference type="GO" id="GO:0016791">
    <property type="term" value="F:phosphatase activity"/>
    <property type="evidence" value="ECO:0007669"/>
    <property type="project" value="InterPro"/>
</dbReference>
<dbReference type="NCBIfam" id="TIGR00213">
    <property type="entry name" value="GmhB_yaeD"/>
    <property type="match status" value="1"/>
</dbReference>
<dbReference type="Gene3D" id="3.40.50.1000">
    <property type="entry name" value="HAD superfamily/HAD-like"/>
    <property type="match status" value="1"/>
</dbReference>
<evidence type="ECO:0000256" key="1">
    <source>
        <dbReference type="ARBA" id="ARBA00004496"/>
    </source>
</evidence>
<evidence type="ECO:0000256" key="4">
    <source>
        <dbReference type="ARBA" id="ARBA00022801"/>
    </source>
</evidence>